<organism evidence="4 5">
    <name type="scientific">Limnohabitans planktonicus II-D5</name>
    <dbReference type="NCBI Taxonomy" id="1293045"/>
    <lineage>
        <taxon>Bacteria</taxon>
        <taxon>Pseudomonadati</taxon>
        <taxon>Pseudomonadota</taxon>
        <taxon>Betaproteobacteria</taxon>
        <taxon>Burkholderiales</taxon>
        <taxon>Comamonadaceae</taxon>
        <taxon>Limnohabitans</taxon>
    </lineage>
</organism>
<keyword evidence="1" id="KW-0808">Transferase</keyword>
<dbReference type="PANTHER" id="PTHR10605">
    <property type="entry name" value="HEPARAN SULFATE SULFOTRANSFERASE"/>
    <property type="match status" value="1"/>
</dbReference>
<dbReference type="Gene3D" id="3.40.50.300">
    <property type="entry name" value="P-loop containing nucleotide triphosphate hydrolases"/>
    <property type="match status" value="1"/>
</dbReference>
<dbReference type="SUPFAM" id="SSF52540">
    <property type="entry name" value="P-loop containing nucleoside triphosphate hydrolases"/>
    <property type="match status" value="1"/>
</dbReference>
<keyword evidence="5" id="KW-1185">Reference proteome</keyword>
<evidence type="ECO:0000256" key="2">
    <source>
        <dbReference type="ARBA" id="ARBA00023180"/>
    </source>
</evidence>
<evidence type="ECO:0000313" key="4">
    <source>
        <dbReference type="EMBL" id="PVE41831.1"/>
    </source>
</evidence>
<dbReference type="EMBL" id="LFYT02000023">
    <property type="protein sequence ID" value="PVE41831.1"/>
    <property type="molecule type" value="Genomic_DNA"/>
</dbReference>
<evidence type="ECO:0000313" key="5">
    <source>
        <dbReference type="Proteomes" id="UP000037507"/>
    </source>
</evidence>
<name>A0A2T7UB25_9BURK</name>
<comment type="caution">
    <text evidence="4">The sequence shown here is derived from an EMBL/GenBank/DDBJ whole genome shotgun (WGS) entry which is preliminary data.</text>
</comment>
<dbReference type="InterPro" id="IPR027417">
    <property type="entry name" value="P-loop_NTPase"/>
</dbReference>
<reference evidence="4" key="1">
    <citation type="submission" date="2017-04" db="EMBL/GenBank/DDBJ databases">
        <title>Unexpected and diverse lifestyles within the genus Limnohabitans.</title>
        <authorList>
            <person name="Kasalicky V."/>
            <person name="Mehrshad M."/>
            <person name="Andrei S.-A."/>
            <person name="Salcher M."/>
            <person name="Kratochvilova H."/>
            <person name="Simek K."/>
            <person name="Ghai R."/>
        </authorList>
    </citation>
    <scope>NUCLEOTIDE SEQUENCE [LARGE SCALE GENOMIC DNA]</scope>
    <source>
        <strain evidence="4">II-D5</strain>
    </source>
</reference>
<dbReference type="OrthoDB" id="9075305at2"/>
<dbReference type="RefSeq" id="WP_083451302.1">
    <property type="nucleotide sequence ID" value="NZ_LFYT02000023.1"/>
</dbReference>
<dbReference type="AlphaFoldDB" id="A0A2T7UB25"/>
<keyword evidence="2" id="KW-0325">Glycoprotein</keyword>
<feature type="domain" description="Sulfotransferase" evidence="3">
    <location>
        <begin position="11"/>
        <end position="206"/>
    </location>
</feature>
<protein>
    <recommendedName>
        <fullName evidence="3">Sulfotransferase domain-containing protein</fullName>
    </recommendedName>
</protein>
<evidence type="ECO:0000256" key="1">
    <source>
        <dbReference type="ARBA" id="ARBA00022679"/>
    </source>
</evidence>
<dbReference type="InterPro" id="IPR037359">
    <property type="entry name" value="NST/OST"/>
</dbReference>
<proteinExistence type="predicted"/>
<dbReference type="InterPro" id="IPR000863">
    <property type="entry name" value="Sulfotransferase_dom"/>
</dbReference>
<dbReference type="PANTHER" id="PTHR10605:SF56">
    <property type="entry name" value="BIFUNCTIONAL HEPARAN SULFATE N-DEACETYLASE_N-SULFOTRANSFERASE"/>
    <property type="match status" value="1"/>
</dbReference>
<accession>A0A2T7UB25</accession>
<gene>
    <name evidence="4" type="ORF">H663_015320</name>
</gene>
<evidence type="ECO:0000259" key="3">
    <source>
        <dbReference type="Pfam" id="PF00685"/>
    </source>
</evidence>
<dbReference type="Proteomes" id="UP000037507">
    <property type="component" value="Unassembled WGS sequence"/>
</dbReference>
<sequence length="262" mass="30194">MISKQLKPIVDFLIAGAQKAGTTTLHSALSHHPDLYLSTPKEIHFFDNDAAFASDLPDYSFYDAHFSKATARQQCGEATPAYIFHAQAAHRIKAYNPGMKWLVSLRNPIDRAFSHWNMERSRGKENLTFRQAIFAEKDRTRDALPLQEMRFSYTARGHYSQQLHRLYSLFPRDQILVFRFERLAHDPEGLLAEIHRFLGITVSLQKSIPKMHALPYVAPLSDEDHCLLIDIFESELLNLEALTGWNCDTWRRPFPRISDALP</sequence>
<dbReference type="Pfam" id="PF00685">
    <property type="entry name" value="Sulfotransfer_1"/>
    <property type="match status" value="1"/>
</dbReference>
<dbReference type="GO" id="GO:0008146">
    <property type="term" value="F:sulfotransferase activity"/>
    <property type="evidence" value="ECO:0007669"/>
    <property type="project" value="InterPro"/>
</dbReference>
<dbReference type="STRING" id="1293045.H663_17060"/>